<keyword evidence="1" id="KW-0812">Transmembrane</keyword>
<organism evidence="2 3">
    <name type="scientific">Persicobacter diffluens</name>
    <dbReference type="NCBI Taxonomy" id="981"/>
    <lineage>
        <taxon>Bacteria</taxon>
        <taxon>Pseudomonadati</taxon>
        <taxon>Bacteroidota</taxon>
        <taxon>Cytophagia</taxon>
        <taxon>Cytophagales</taxon>
        <taxon>Persicobacteraceae</taxon>
        <taxon>Persicobacter</taxon>
    </lineage>
</organism>
<keyword evidence="1" id="KW-1133">Transmembrane helix</keyword>
<dbReference type="Proteomes" id="UP001310022">
    <property type="component" value="Unassembled WGS sequence"/>
</dbReference>
<evidence type="ECO:0000313" key="2">
    <source>
        <dbReference type="EMBL" id="GJM61796.1"/>
    </source>
</evidence>
<gene>
    <name evidence="2" type="ORF">PEDI_23480</name>
</gene>
<proteinExistence type="predicted"/>
<dbReference type="EMBL" id="BQKE01000001">
    <property type="protein sequence ID" value="GJM61796.1"/>
    <property type="molecule type" value="Genomic_DNA"/>
</dbReference>
<keyword evidence="3" id="KW-1185">Reference proteome</keyword>
<sequence length="79" mass="9300">MIPSEVIINQRLEAEVRIITSVFFISFIFSFIFSEELRVFAFVSERESEVLIAMWKKEMAIFPELNPRSKRKLLCVSVL</sequence>
<protein>
    <submittedName>
        <fullName evidence="2">Uncharacterized protein</fullName>
    </submittedName>
</protein>
<keyword evidence="1" id="KW-0472">Membrane</keyword>
<name>A0AAN5ALV6_9BACT</name>
<reference evidence="2 3" key="1">
    <citation type="submission" date="2021-12" db="EMBL/GenBank/DDBJ databases">
        <title>Genome sequencing of bacteria with rrn-lacking chromosome and rrn-plasmid.</title>
        <authorList>
            <person name="Anda M."/>
            <person name="Iwasaki W."/>
        </authorList>
    </citation>
    <scope>NUCLEOTIDE SEQUENCE [LARGE SCALE GENOMIC DNA]</scope>
    <source>
        <strain evidence="2 3">NBRC 15940</strain>
    </source>
</reference>
<dbReference type="AlphaFoldDB" id="A0AAN5ALV6"/>
<comment type="caution">
    <text evidence="2">The sequence shown here is derived from an EMBL/GenBank/DDBJ whole genome shotgun (WGS) entry which is preliminary data.</text>
</comment>
<evidence type="ECO:0000256" key="1">
    <source>
        <dbReference type="SAM" id="Phobius"/>
    </source>
</evidence>
<feature type="transmembrane region" description="Helical" evidence="1">
    <location>
        <begin position="16"/>
        <end position="34"/>
    </location>
</feature>
<dbReference type="RefSeq" id="WP_338237247.1">
    <property type="nucleotide sequence ID" value="NZ_BQKE01000001.1"/>
</dbReference>
<evidence type="ECO:0000313" key="3">
    <source>
        <dbReference type="Proteomes" id="UP001310022"/>
    </source>
</evidence>
<accession>A0AAN5ALV6</accession>